<name>A0A5C5YIL4_9BACT</name>
<evidence type="ECO:0000313" key="1">
    <source>
        <dbReference type="EMBL" id="TWT74718.1"/>
    </source>
</evidence>
<accession>A0A5C5YIL4</accession>
<gene>
    <name evidence="1" type="ORF">CA85_00030</name>
</gene>
<proteinExistence type="predicted"/>
<keyword evidence="2" id="KW-1185">Reference proteome</keyword>
<evidence type="ECO:0008006" key="3">
    <source>
        <dbReference type="Google" id="ProtNLM"/>
    </source>
</evidence>
<dbReference type="InterPro" id="IPR034660">
    <property type="entry name" value="DinB/YfiT-like"/>
</dbReference>
<dbReference type="SUPFAM" id="SSF109854">
    <property type="entry name" value="DinB/YfiT-like putative metalloenzymes"/>
    <property type="match status" value="1"/>
</dbReference>
<evidence type="ECO:0000313" key="2">
    <source>
        <dbReference type="Proteomes" id="UP000318053"/>
    </source>
</evidence>
<dbReference type="Gene3D" id="1.20.120.450">
    <property type="entry name" value="dinb family like domain"/>
    <property type="match status" value="1"/>
</dbReference>
<dbReference type="EMBL" id="SJPK01000001">
    <property type="protein sequence ID" value="TWT74718.1"/>
    <property type="molecule type" value="Genomic_DNA"/>
</dbReference>
<protein>
    <recommendedName>
        <fullName evidence="3">DinB superfamily protein</fullName>
    </recommendedName>
</protein>
<dbReference type="OrthoDB" id="268680at2"/>
<dbReference type="Proteomes" id="UP000318053">
    <property type="component" value="Unassembled WGS sequence"/>
</dbReference>
<organism evidence="1 2">
    <name type="scientific">Allorhodopirellula solitaria</name>
    <dbReference type="NCBI Taxonomy" id="2527987"/>
    <lineage>
        <taxon>Bacteria</taxon>
        <taxon>Pseudomonadati</taxon>
        <taxon>Planctomycetota</taxon>
        <taxon>Planctomycetia</taxon>
        <taxon>Pirellulales</taxon>
        <taxon>Pirellulaceae</taxon>
        <taxon>Allorhodopirellula</taxon>
    </lineage>
</organism>
<comment type="caution">
    <text evidence="1">The sequence shown here is derived from an EMBL/GenBank/DDBJ whole genome shotgun (WGS) entry which is preliminary data.</text>
</comment>
<reference evidence="1 2" key="1">
    <citation type="submission" date="2019-02" db="EMBL/GenBank/DDBJ databases">
        <title>Deep-cultivation of Planctomycetes and their phenomic and genomic characterization uncovers novel biology.</title>
        <authorList>
            <person name="Wiegand S."/>
            <person name="Jogler M."/>
            <person name="Boedeker C."/>
            <person name="Pinto D."/>
            <person name="Vollmers J."/>
            <person name="Rivas-Marin E."/>
            <person name="Kohn T."/>
            <person name="Peeters S.H."/>
            <person name="Heuer A."/>
            <person name="Rast P."/>
            <person name="Oberbeckmann S."/>
            <person name="Bunk B."/>
            <person name="Jeske O."/>
            <person name="Meyerdierks A."/>
            <person name="Storesund J.E."/>
            <person name="Kallscheuer N."/>
            <person name="Luecker S."/>
            <person name="Lage O.M."/>
            <person name="Pohl T."/>
            <person name="Merkel B.J."/>
            <person name="Hornburger P."/>
            <person name="Mueller R.-W."/>
            <person name="Bruemmer F."/>
            <person name="Labrenz M."/>
            <person name="Spormann A.M."/>
            <person name="Op Den Camp H."/>
            <person name="Overmann J."/>
            <person name="Amann R."/>
            <person name="Jetten M.S.M."/>
            <person name="Mascher T."/>
            <person name="Medema M.H."/>
            <person name="Devos D.P."/>
            <person name="Kaster A.-K."/>
            <person name="Ovreas L."/>
            <person name="Rohde M."/>
            <person name="Galperin M.Y."/>
            <person name="Jogler C."/>
        </authorList>
    </citation>
    <scope>NUCLEOTIDE SEQUENCE [LARGE SCALE GENOMIC DNA]</scope>
    <source>
        <strain evidence="1 2">CA85</strain>
    </source>
</reference>
<dbReference type="AlphaFoldDB" id="A0A5C5YIL4"/>
<sequence length="171" mass="18135">MIGSMIADSAALGVVNCKKLLKGIPSSQFGRFAEVNGQVIQSNHPAFILGHLSLYPSRVVAELGGDASAVAPTSQYEALFAASVACVDDPDATVYPAMEEITDKFFAAQQAAIEAVKASDDALFAEENPNERMREKFATIGSMHAFYLGGHVMLHMGQLSAWRRAAGMGPA</sequence>
<dbReference type="RefSeq" id="WP_146389017.1">
    <property type="nucleotide sequence ID" value="NZ_SJPK01000001.1"/>
</dbReference>